<dbReference type="SUPFAM" id="SSF69318">
    <property type="entry name" value="Integrin alpha N-terminal domain"/>
    <property type="match status" value="1"/>
</dbReference>
<organism evidence="2 3">
    <name type="scientific">Candidatus Accumulibacter phosphatis</name>
    <dbReference type="NCBI Taxonomy" id="327160"/>
    <lineage>
        <taxon>Bacteria</taxon>
        <taxon>Pseudomonadati</taxon>
        <taxon>Pseudomonadota</taxon>
        <taxon>Betaproteobacteria</taxon>
        <taxon>Candidatus Accumulibacter</taxon>
    </lineage>
</organism>
<comment type="caution">
    <text evidence="2">The sequence shown here is derived from an EMBL/GenBank/DDBJ whole genome shotgun (WGS) entry which is preliminary data.</text>
</comment>
<proteinExistence type="predicted"/>
<keyword evidence="1" id="KW-0732">Signal</keyword>
<dbReference type="EMBL" id="SPMY01000020">
    <property type="protein sequence ID" value="NMQ27681.1"/>
    <property type="molecule type" value="Genomic_DNA"/>
</dbReference>
<evidence type="ECO:0000313" key="2">
    <source>
        <dbReference type="EMBL" id="NMQ27681.1"/>
    </source>
</evidence>
<evidence type="ECO:0000313" key="3">
    <source>
        <dbReference type="Proteomes" id="UP000749010"/>
    </source>
</evidence>
<dbReference type="InterPro" id="IPR028994">
    <property type="entry name" value="Integrin_alpha_N"/>
</dbReference>
<evidence type="ECO:0000256" key="1">
    <source>
        <dbReference type="SAM" id="SignalP"/>
    </source>
</evidence>
<reference evidence="2 3" key="1">
    <citation type="submission" date="2019-03" db="EMBL/GenBank/DDBJ databases">
        <title>Metabolic reconstructions from genomes of highly enriched 'Candidatus Accumulibacter' and 'Candidatus Competibacter' bioreactor populations.</title>
        <authorList>
            <person name="Annavajhala M.K."/>
            <person name="Welles L."/>
            <person name="Abbas B."/>
            <person name="Sorokin D."/>
            <person name="Park H."/>
            <person name="Van Loosdrecht M."/>
            <person name="Chandran K."/>
        </authorList>
    </citation>
    <scope>NUCLEOTIDE SEQUENCE [LARGE SCALE GENOMIC DNA]</scope>
    <source>
        <strain evidence="2 3">SBR_S</strain>
    </source>
</reference>
<keyword evidence="3" id="KW-1185">Reference proteome</keyword>
<dbReference type="RefSeq" id="WP_169066142.1">
    <property type="nucleotide sequence ID" value="NZ_SPMY01000020.1"/>
</dbReference>
<protein>
    <submittedName>
        <fullName evidence="2">VCBS repeat-containing protein</fullName>
    </submittedName>
</protein>
<gene>
    <name evidence="2" type="ORF">E4Q23_07885</name>
</gene>
<feature type="chain" id="PRO_5046954513" evidence="1">
    <location>
        <begin position="39"/>
        <end position="290"/>
    </location>
</feature>
<accession>A0ABX1TWA0</accession>
<name>A0ABX1TWA0_9PROT</name>
<dbReference type="Proteomes" id="UP000749010">
    <property type="component" value="Unassembled WGS sequence"/>
</dbReference>
<feature type="signal peptide" evidence="1">
    <location>
        <begin position="1"/>
        <end position="38"/>
    </location>
</feature>
<sequence>MKPGGAAATLGKPAAAQQPLRGLFACALLALIASPADAETITGGQYAAPVEHYGHFALGRPHEYARLTASTSSGQRHSLELPKDAVFEDLAPRLVTLAAGEPPELLAIVSQRNSGSRLALIGLRHGRLEISAQSPPIGTPMRWLNPVGVADLDGDGKAEIAAVTTPHRSGTLRIYRRKGKQLLEVAALAGVSNHVYGSSELAMSLALPIAGRMQLLVPEPSRRHLRIIALQDQRLVETAQCPLSAPLSGAIRRLSATEISVELLSGPTRIELQDCPASQESPQELEAPVR</sequence>